<name>A0A9W4P3I0_9EURO</name>
<dbReference type="EMBL" id="CAJVRC010000866">
    <property type="protein sequence ID" value="CAG8899829.1"/>
    <property type="molecule type" value="Genomic_DNA"/>
</dbReference>
<sequence length="606" mass="67859">MNDIRRQGPKSDLRLGRNMVGHQSVALTASKSTSPQEVGCPHGPRPDEAAKRMLNTPKTPDHDPAVVPNRVLSAPLRDRTRLTAPPLDELSPFNYHLLQVIYRTGFDTIFSSRMSRYGCPFLSESSDGEDYTSISDVCKRLDLWMAEMSQQDPARAWNGYFQEQSVEDTLEAESLRSTIAAFSARWLPLASQTPDATLHCQSIIHALWRHARRDMLRVINRPSYQSMLALFLFALTPVPGGISEEEEADGICGQLCIHAALQHIQTLRAWQRSLQFNGTRVSEPIKSMAVPPIPQTVRETDFITAENIAYWAALTFDTSASLTLSCRSLLSSGLFGFEAELPWRLARAGATIFQSKLEDWQEHGTYNITDKEANHIIASAMGWKLLVWKLTAVFKEALRDGHDESEIQRVFSLVVGAIRQFNATYRQPLEACQSRILFLGQHTKLRWYSLMLHYHLGILLLANFIEATDRLELLTDIEEDNAQAEGVIVNMLTFGLHNTVTLDVKVDSGSLDAVPITQISITVPLISIDPYPHHILAVVQLVQKAVDRDLASRKISQSAHDSLQAILERTLDHLPQSSKSVKKVKDTIFSKGLHYAGGQFPMPFSV</sequence>
<reference evidence="2" key="1">
    <citation type="submission" date="2021-07" db="EMBL/GenBank/DDBJ databases">
        <authorList>
            <person name="Branca A.L. A."/>
        </authorList>
    </citation>
    <scope>NUCLEOTIDE SEQUENCE</scope>
</reference>
<dbReference type="AlphaFoldDB" id="A0A9W4P3I0"/>
<accession>A0A9W4P3I0</accession>
<proteinExistence type="predicted"/>
<evidence type="ECO:0000256" key="1">
    <source>
        <dbReference type="SAM" id="MobiDB-lite"/>
    </source>
</evidence>
<feature type="region of interest" description="Disordered" evidence="1">
    <location>
        <begin position="28"/>
        <end position="51"/>
    </location>
</feature>
<evidence type="ECO:0000313" key="2">
    <source>
        <dbReference type="EMBL" id="CAG8899829.1"/>
    </source>
</evidence>
<evidence type="ECO:0000313" key="3">
    <source>
        <dbReference type="Proteomes" id="UP001154252"/>
    </source>
</evidence>
<dbReference type="OrthoDB" id="5958943at2759"/>
<keyword evidence="3" id="KW-1185">Reference proteome</keyword>
<comment type="caution">
    <text evidence="2">The sequence shown here is derived from an EMBL/GenBank/DDBJ whole genome shotgun (WGS) entry which is preliminary data.</text>
</comment>
<protein>
    <submittedName>
        <fullName evidence="2">Uncharacterized protein</fullName>
    </submittedName>
</protein>
<gene>
    <name evidence="2" type="ORF">PEGY_LOCUS5923</name>
</gene>
<dbReference type="Proteomes" id="UP001154252">
    <property type="component" value="Unassembled WGS sequence"/>
</dbReference>
<organism evidence="2 3">
    <name type="scientific">Penicillium egyptiacum</name>
    <dbReference type="NCBI Taxonomy" id="1303716"/>
    <lineage>
        <taxon>Eukaryota</taxon>
        <taxon>Fungi</taxon>
        <taxon>Dikarya</taxon>
        <taxon>Ascomycota</taxon>
        <taxon>Pezizomycotina</taxon>
        <taxon>Eurotiomycetes</taxon>
        <taxon>Eurotiomycetidae</taxon>
        <taxon>Eurotiales</taxon>
        <taxon>Aspergillaceae</taxon>
        <taxon>Penicillium</taxon>
    </lineage>
</organism>